<gene>
    <name evidence="3" type="ORF">DSM104443_03170</name>
</gene>
<dbReference type="PANTHER" id="PTHR42928:SF5">
    <property type="entry name" value="BLR1237 PROTEIN"/>
    <property type="match status" value="1"/>
</dbReference>
<dbReference type="CDD" id="cd13578">
    <property type="entry name" value="PBP2_Bug27"/>
    <property type="match status" value="1"/>
</dbReference>
<dbReference type="Gene3D" id="3.40.190.10">
    <property type="entry name" value="Periplasmic binding protein-like II"/>
    <property type="match status" value="1"/>
</dbReference>
<proteinExistence type="inferred from homology"/>
<dbReference type="KEGG" id="uru:DSM104443_03170"/>
<evidence type="ECO:0000256" key="1">
    <source>
        <dbReference type="ARBA" id="ARBA00006987"/>
    </source>
</evidence>
<dbReference type="Proteomes" id="UP000501534">
    <property type="component" value="Chromosome"/>
</dbReference>
<accession>A0A6M4H2N5</accession>
<dbReference type="Gene3D" id="3.40.190.150">
    <property type="entry name" value="Bordetella uptake gene, domain 1"/>
    <property type="match status" value="1"/>
</dbReference>
<name>A0A6M4H2N5_9PROT</name>
<dbReference type="SUPFAM" id="SSF53850">
    <property type="entry name" value="Periplasmic binding protein-like II"/>
    <property type="match status" value="1"/>
</dbReference>
<protein>
    <recommendedName>
        <fullName evidence="5">Tripartite-type tricarboxylate transporter receptor subunit TctC</fullName>
    </recommendedName>
</protein>
<evidence type="ECO:0000313" key="4">
    <source>
        <dbReference type="Proteomes" id="UP000501534"/>
    </source>
</evidence>
<feature type="signal peptide" evidence="2">
    <location>
        <begin position="1"/>
        <end position="21"/>
    </location>
</feature>
<dbReference type="InterPro" id="IPR042100">
    <property type="entry name" value="Bug_dom1"/>
</dbReference>
<dbReference type="AlphaFoldDB" id="A0A6M4H2N5"/>
<evidence type="ECO:0000256" key="2">
    <source>
        <dbReference type="SAM" id="SignalP"/>
    </source>
</evidence>
<organism evidence="3 4">
    <name type="scientific">Usitatibacter rugosus</name>
    <dbReference type="NCBI Taxonomy" id="2732067"/>
    <lineage>
        <taxon>Bacteria</taxon>
        <taxon>Pseudomonadati</taxon>
        <taxon>Pseudomonadota</taxon>
        <taxon>Betaproteobacteria</taxon>
        <taxon>Nitrosomonadales</taxon>
        <taxon>Usitatibacteraceae</taxon>
        <taxon>Usitatibacter</taxon>
    </lineage>
</organism>
<dbReference type="EMBL" id="CP053069">
    <property type="protein sequence ID" value="QJR12087.1"/>
    <property type="molecule type" value="Genomic_DNA"/>
</dbReference>
<dbReference type="PIRSF" id="PIRSF017082">
    <property type="entry name" value="YflP"/>
    <property type="match status" value="1"/>
</dbReference>
<keyword evidence="4" id="KW-1185">Reference proteome</keyword>
<feature type="chain" id="PRO_5026802270" description="Tripartite-type tricarboxylate transporter receptor subunit TctC" evidence="2">
    <location>
        <begin position="22"/>
        <end position="320"/>
    </location>
</feature>
<dbReference type="Pfam" id="PF03401">
    <property type="entry name" value="TctC"/>
    <property type="match status" value="1"/>
</dbReference>
<evidence type="ECO:0000313" key="3">
    <source>
        <dbReference type="EMBL" id="QJR12087.1"/>
    </source>
</evidence>
<dbReference type="RefSeq" id="WP_171093979.1">
    <property type="nucleotide sequence ID" value="NZ_CP053069.1"/>
</dbReference>
<dbReference type="InterPro" id="IPR005064">
    <property type="entry name" value="BUG"/>
</dbReference>
<reference evidence="3 4" key="1">
    <citation type="submission" date="2020-04" db="EMBL/GenBank/DDBJ databases">
        <title>Usitatibacter rugosus gen. nov., sp. nov. and Usitatibacter palustris sp. nov., novel members of Usitatibacteraceae fam. nov. within the order Nitrosomonadales isolated from soil.</title>
        <authorList>
            <person name="Huber K.J."/>
            <person name="Neumann-Schaal M."/>
            <person name="Geppert A."/>
            <person name="Luckner M."/>
            <person name="Wanner G."/>
            <person name="Overmann J."/>
        </authorList>
    </citation>
    <scope>NUCLEOTIDE SEQUENCE [LARGE SCALE GENOMIC DNA]</scope>
    <source>
        <strain evidence="3 4">0125_3</strain>
    </source>
</reference>
<keyword evidence="2" id="KW-0732">Signal</keyword>
<evidence type="ECO:0008006" key="5">
    <source>
        <dbReference type="Google" id="ProtNLM"/>
    </source>
</evidence>
<sequence length="320" mass="33836">MKTFSALAALAATLVMGVANAQFPTKPIRIVVANPPGGQTDVASRIIAQEMSNILKQPIIIENKPGANANLGTEYVKGQAADGYTLIVTAINNFGSNPALMKEMPFDPVADFKMIVHTISSTNVLVVAPESRFKTLQDVLTEAKANPGKLTYGSAGAGSSMFLFMELLKSLTKVDILHVPYQGSAKANIDIIGGSIDMQFDSMPGASSLVESKRLRPLAVSSAKRSPVLPDVPTVAESGVAGFEAESWLGFAAPKGTPDDVILILNKAANQALQAPTVRDKLLGMGTRPVGGTPQEFTKFVENQVSMWKKVIASNGIQPK</sequence>
<comment type="similarity">
    <text evidence="1">Belongs to the UPF0065 (bug) family.</text>
</comment>
<dbReference type="PANTHER" id="PTHR42928">
    <property type="entry name" value="TRICARBOXYLATE-BINDING PROTEIN"/>
    <property type="match status" value="1"/>
</dbReference>